<dbReference type="EMBL" id="LR026965">
    <property type="protein sequence ID" value="VBB76236.1"/>
    <property type="molecule type" value="Genomic_DNA"/>
</dbReference>
<evidence type="ECO:0000313" key="2">
    <source>
        <dbReference type="Proteomes" id="UP000280685"/>
    </source>
</evidence>
<proteinExistence type="predicted"/>
<protein>
    <submittedName>
        <fullName evidence="1">Uncharacterized protein</fullName>
    </submittedName>
</protein>
<gene>
    <name evidence="1" type="ORF">PODCO_211081</name>
</gene>
<reference evidence="1" key="1">
    <citation type="submission" date="2018-02" db="EMBL/GenBank/DDBJ databases">
        <authorList>
            <person name="Silar P."/>
        </authorList>
    </citation>
    <scope>NUCLEOTIDE SEQUENCE [LARGE SCALE GENOMIC DNA]</scope>
    <source>
        <strain evidence="1">T</strain>
    </source>
</reference>
<accession>A0ABY6S3P8</accession>
<evidence type="ECO:0000313" key="1">
    <source>
        <dbReference type="EMBL" id="VBB76236.1"/>
    </source>
</evidence>
<dbReference type="Proteomes" id="UP000280685">
    <property type="component" value="Chromosome 2"/>
</dbReference>
<name>A0ABY6S3P8_PODCO</name>
<keyword evidence="2" id="KW-1185">Reference proteome</keyword>
<organism evidence="1 2">
    <name type="scientific">Podospora comata</name>
    <dbReference type="NCBI Taxonomy" id="48703"/>
    <lineage>
        <taxon>Eukaryota</taxon>
        <taxon>Fungi</taxon>
        <taxon>Dikarya</taxon>
        <taxon>Ascomycota</taxon>
        <taxon>Pezizomycotina</taxon>
        <taxon>Sordariomycetes</taxon>
        <taxon>Sordariomycetidae</taxon>
        <taxon>Sordariales</taxon>
        <taxon>Podosporaceae</taxon>
        <taxon>Podospora</taxon>
    </lineage>
</organism>
<sequence length="103" mass="11103">MATTSMDYENANGDRFDTRLLATNETAVLLLAATMATSRVAAPCRPTVTTAPRLKVITTPRRVKMVPSILAPTSSSPASILVSRRPRLPVCSRSMARSRSARS</sequence>